<dbReference type="PANTHER" id="PTHR24173:SF74">
    <property type="entry name" value="ANKYRIN REPEAT DOMAIN-CONTAINING PROTEIN 16"/>
    <property type="match status" value="1"/>
</dbReference>
<evidence type="ECO:0000256" key="2">
    <source>
        <dbReference type="ARBA" id="ARBA00023043"/>
    </source>
</evidence>
<evidence type="ECO:0000256" key="1">
    <source>
        <dbReference type="ARBA" id="ARBA00022737"/>
    </source>
</evidence>
<organism evidence="4 5">
    <name type="scientific">Trichogramma kaykai</name>
    <dbReference type="NCBI Taxonomy" id="54128"/>
    <lineage>
        <taxon>Eukaryota</taxon>
        <taxon>Metazoa</taxon>
        <taxon>Ecdysozoa</taxon>
        <taxon>Arthropoda</taxon>
        <taxon>Hexapoda</taxon>
        <taxon>Insecta</taxon>
        <taxon>Pterygota</taxon>
        <taxon>Neoptera</taxon>
        <taxon>Endopterygota</taxon>
        <taxon>Hymenoptera</taxon>
        <taxon>Apocrita</taxon>
        <taxon>Proctotrupomorpha</taxon>
        <taxon>Chalcidoidea</taxon>
        <taxon>Trichogrammatidae</taxon>
        <taxon>Trichogramma</taxon>
    </lineage>
</organism>
<dbReference type="Gene3D" id="1.25.40.20">
    <property type="entry name" value="Ankyrin repeat-containing domain"/>
    <property type="match status" value="1"/>
</dbReference>
<dbReference type="PROSITE" id="PS50088">
    <property type="entry name" value="ANK_REPEAT"/>
    <property type="match status" value="1"/>
</dbReference>
<dbReference type="Pfam" id="PF12796">
    <property type="entry name" value="Ank_2"/>
    <property type="match status" value="1"/>
</dbReference>
<evidence type="ECO:0000313" key="4">
    <source>
        <dbReference type="EMBL" id="KAL3383490.1"/>
    </source>
</evidence>
<keyword evidence="5" id="KW-1185">Reference proteome</keyword>
<keyword evidence="2 3" id="KW-0040">ANK repeat</keyword>
<accession>A0ABD2VSG6</accession>
<dbReference type="PROSITE" id="PS50297">
    <property type="entry name" value="ANK_REP_REGION"/>
    <property type="match status" value="1"/>
</dbReference>
<sequence length="93" mass="10394">MYNRFDVNYTDENELTHFHVACKFGCKEVVEKFLELGQNPDCLGYVTGNTPLHLALRYEHTDIAVLLLRRGANPNLANEFGSTALHVIASGAQ</sequence>
<feature type="repeat" description="ANK" evidence="3">
    <location>
        <begin position="47"/>
        <end position="79"/>
    </location>
</feature>
<name>A0ABD2VSG6_9HYME</name>
<proteinExistence type="predicted"/>
<dbReference type="SUPFAM" id="SSF48403">
    <property type="entry name" value="Ankyrin repeat"/>
    <property type="match status" value="1"/>
</dbReference>
<comment type="caution">
    <text evidence="4">The sequence shown here is derived from an EMBL/GenBank/DDBJ whole genome shotgun (WGS) entry which is preliminary data.</text>
</comment>
<dbReference type="PANTHER" id="PTHR24173">
    <property type="entry name" value="ANKYRIN REPEAT CONTAINING"/>
    <property type="match status" value="1"/>
</dbReference>
<dbReference type="Proteomes" id="UP001627154">
    <property type="component" value="Unassembled WGS sequence"/>
</dbReference>
<gene>
    <name evidence="4" type="ORF">TKK_020600</name>
</gene>
<keyword evidence="1" id="KW-0677">Repeat</keyword>
<evidence type="ECO:0000313" key="5">
    <source>
        <dbReference type="Proteomes" id="UP001627154"/>
    </source>
</evidence>
<dbReference type="AlphaFoldDB" id="A0ABD2VSG6"/>
<evidence type="ECO:0000256" key="3">
    <source>
        <dbReference type="PROSITE-ProRule" id="PRU00023"/>
    </source>
</evidence>
<protein>
    <submittedName>
        <fullName evidence="4">Uncharacterized protein</fullName>
    </submittedName>
</protein>
<reference evidence="4 5" key="1">
    <citation type="journal article" date="2024" name="bioRxiv">
        <title>A reference genome for Trichogramma kaykai: A tiny desert-dwelling parasitoid wasp with competing sex-ratio distorters.</title>
        <authorList>
            <person name="Culotta J."/>
            <person name="Lindsey A.R."/>
        </authorList>
    </citation>
    <scope>NUCLEOTIDE SEQUENCE [LARGE SCALE GENOMIC DNA]</scope>
    <source>
        <strain evidence="4 5">KSX58</strain>
    </source>
</reference>
<dbReference type="SMART" id="SM00248">
    <property type="entry name" value="ANK"/>
    <property type="match status" value="2"/>
</dbReference>
<dbReference type="InterPro" id="IPR002110">
    <property type="entry name" value="Ankyrin_rpt"/>
</dbReference>
<dbReference type="EMBL" id="JBJJXI010000193">
    <property type="protein sequence ID" value="KAL3383490.1"/>
    <property type="molecule type" value="Genomic_DNA"/>
</dbReference>
<dbReference type="InterPro" id="IPR036770">
    <property type="entry name" value="Ankyrin_rpt-contain_sf"/>
</dbReference>